<proteinExistence type="predicted"/>
<dbReference type="Proteomes" id="UP000055136">
    <property type="component" value="Chromosome"/>
</dbReference>
<gene>
    <name evidence="2" type="ORF">Tel_07545</name>
</gene>
<evidence type="ECO:0000313" key="2">
    <source>
        <dbReference type="EMBL" id="ALP54771.1"/>
    </source>
</evidence>
<dbReference type="Gene3D" id="1.10.1220.10">
    <property type="entry name" value="Met repressor-like"/>
    <property type="match status" value="1"/>
</dbReference>
<evidence type="ECO:0000259" key="1">
    <source>
        <dbReference type="Pfam" id="PF19839"/>
    </source>
</evidence>
<organism evidence="2 3">
    <name type="scientific">Candidatus Tenderia electrophaga</name>
    <dbReference type="NCBI Taxonomy" id="1748243"/>
    <lineage>
        <taxon>Bacteria</taxon>
        <taxon>Pseudomonadati</taxon>
        <taxon>Pseudomonadota</taxon>
        <taxon>Gammaproteobacteria</taxon>
        <taxon>Candidatus Tenderiales</taxon>
        <taxon>Candidatus Tenderiaceae</taxon>
        <taxon>Candidatus Tenderia</taxon>
    </lineage>
</organism>
<protein>
    <submittedName>
        <fullName evidence="2">CopG family transcriptional regulator</fullName>
    </submittedName>
</protein>
<dbReference type="EMBL" id="CP013099">
    <property type="protein sequence ID" value="ALP54771.1"/>
    <property type="molecule type" value="Genomic_DNA"/>
</dbReference>
<dbReference type="GO" id="GO:0006355">
    <property type="term" value="P:regulation of DNA-templated transcription"/>
    <property type="evidence" value="ECO:0007669"/>
    <property type="project" value="InterPro"/>
</dbReference>
<dbReference type="AlphaFoldDB" id="A0A0S2THY4"/>
<dbReference type="SUPFAM" id="SSF47598">
    <property type="entry name" value="Ribbon-helix-helix"/>
    <property type="match status" value="1"/>
</dbReference>
<dbReference type="InterPro" id="IPR045559">
    <property type="entry name" value="RHH_9"/>
</dbReference>
<keyword evidence="3" id="KW-1185">Reference proteome</keyword>
<evidence type="ECO:0000313" key="3">
    <source>
        <dbReference type="Proteomes" id="UP000055136"/>
    </source>
</evidence>
<dbReference type="Pfam" id="PF19839">
    <property type="entry name" value="RHH_9"/>
    <property type="match status" value="1"/>
</dbReference>
<dbReference type="InterPro" id="IPR013321">
    <property type="entry name" value="Arc_rbn_hlx_hlx"/>
</dbReference>
<sequence>MENRTARLTLLIDPKKKSVFEQLCAREDVTPSQMVRKFIRDYLEHSLGPNWRDEVFGDKET</sequence>
<reference evidence="2" key="1">
    <citation type="submission" date="2015-10" db="EMBL/GenBank/DDBJ databases">
        <title>Description of Candidatus Tenderia electrophaga gen. nov, sp. nov., an Uncultivated Electroautotroph from a Biocathode Enrichment.</title>
        <authorList>
            <person name="Eddie B.J."/>
            <person name="Malanoski A.P."/>
            <person name="Wang Z."/>
            <person name="Hall R.J."/>
            <person name="Oh S.D."/>
            <person name="Heiner C."/>
            <person name="Lin B."/>
            <person name="Strycharz-Glaven S.M."/>
        </authorList>
    </citation>
    <scope>NUCLEOTIDE SEQUENCE [LARGE SCALE GENOMIC DNA]</scope>
    <source>
        <strain evidence="2">NRL1</strain>
    </source>
</reference>
<dbReference type="STRING" id="1748243.Tel_07545"/>
<dbReference type="InterPro" id="IPR010985">
    <property type="entry name" value="Ribbon_hlx_hlx"/>
</dbReference>
<name>A0A0S2THY4_9GAMM</name>
<accession>A0A0S2THY4</accession>
<dbReference type="KEGG" id="tee:Tel_07545"/>
<feature type="domain" description="Ribbon-helix-helix protein RHH" evidence="1">
    <location>
        <begin position="1"/>
        <end position="48"/>
    </location>
</feature>